<evidence type="ECO:0000256" key="6">
    <source>
        <dbReference type="SAM" id="Phobius"/>
    </source>
</evidence>
<dbReference type="Pfam" id="PF00892">
    <property type="entry name" value="EamA"/>
    <property type="match status" value="2"/>
</dbReference>
<evidence type="ECO:0000256" key="4">
    <source>
        <dbReference type="ARBA" id="ARBA00022989"/>
    </source>
</evidence>
<keyword evidence="5 6" id="KW-0472">Membrane</keyword>
<dbReference type="InterPro" id="IPR037185">
    <property type="entry name" value="EmrE-like"/>
</dbReference>
<feature type="transmembrane region" description="Helical" evidence="6">
    <location>
        <begin position="75"/>
        <end position="93"/>
    </location>
</feature>
<feature type="transmembrane region" description="Helical" evidence="6">
    <location>
        <begin position="272"/>
        <end position="292"/>
    </location>
</feature>
<evidence type="ECO:0000256" key="1">
    <source>
        <dbReference type="ARBA" id="ARBA00004127"/>
    </source>
</evidence>
<organism evidence="8 9">
    <name type="scientific">Liquorilactobacillus cacaonum DSM 21116</name>
    <dbReference type="NCBI Taxonomy" id="1423729"/>
    <lineage>
        <taxon>Bacteria</taxon>
        <taxon>Bacillati</taxon>
        <taxon>Bacillota</taxon>
        <taxon>Bacilli</taxon>
        <taxon>Lactobacillales</taxon>
        <taxon>Lactobacillaceae</taxon>
        <taxon>Liquorilactobacillus</taxon>
    </lineage>
</organism>
<feature type="transmembrane region" description="Helical" evidence="6">
    <location>
        <begin position="99"/>
        <end position="119"/>
    </location>
</feature>
<reference evidence="8 9" key="1">
    <citation type="journal article" date="2015" name="Genome Announc.">
        <title>Expanding the biotechnology potential of lactobacilli through comparative genomics of 213 strains and associated genera.</title>
        <authorList>
            <person name="Sun Z."/>
            <person name="Harris H.M."/>
            <person name="McCann A."/>
            <person name="Guo C."/>
            <person name="Argimon S."/>
            <person name="Zhang W."/>
            <person name="Yang X."/>
            <person name="Jeffery I.B."/>
            <person name="Cooney J.C."/>
            <person name="Kagawa T.F."/>
            <person name="Liu W."/>
            <person name="Song Y."/>
            <person name="Salvetti E."/>
            <person name="Wrobel A."/>
            <person name="Rasinkangas P."/>
            <person name="Parkhill J."/>
            <person name="Rea M.C."/>
            <person name="O'Sullivan O."/>
            <person name="Ritari J."/>
            <person name="Douillard F.P."/>
            <person name="Paul Ross R."/>
            <person name="Yang R."/>
            <person name="Briner A.E."/>
            <person name="Felis G.E."/>
            <person name="de Vos W.M."/>
            <person name="Barrangou R."/>
            <person name="Klaenhammer T.R."/>
            <person name="Caufield P.W."/>
            <person name="Cui Y."/>
            <person name="Zhang H."/>
            <person name="O'Toole P.W."/>
        </authorList>
    </citation>
    <scope>NUCLEOTIDE SEQUENCE [LARGE SCALE GENOMIC DNA]</scope>
    <source>
        <strain evidence="8 9">DSM 21116</strain>
    </source>
</reference>
<feature type="transmembrane region" description="Helical" evidence="6">
    <location>
        <begin position="155"/>
        <end position="174"/>
    </location>
</feature>
<comment type="caution">
    <text evidence="8">The sequence shown here is derived from an EMBL/GenBank/DDBJ whole genome shotgun (WGS) entry which is preliminary data.</text>
</comment>
<evidence type="ECO:0000313" key="8">
    <source>
        <dbReference type="EMBL" id="KRM90140.1"/>
    </source>
</evidence>
<feature type="transmembrane region" description="Helical" evidence="6">
    <location>
        <begin position="34"/>
        <end position="54"/>
    </location>
</feature>
<dbReference type="OrthoDB" id="9810818at2"/>
<sequence length="303" mass="33322">MNKRRGIILAITGASFWGTSGVAVQYLYQHTQINSIWLVSLRLLCAGFLLALWSHFKFKGEMKSLLQNKKTWPELLPFSIIGVGGSQFTYFMAVQYSNASTATVIQFLSPLFIIGFMLLVKHVLPKRIEVVSVLVAIFGTIILVTNGHIDHLSLSANAIVWGLAAAFCTAMEVVIPVKLMKQYQTLPITGVSMLFCGLFLAPVFFVIPWPQLTIFEWSLIAYIIIGGTLFAYLFFLASIRYIPSSTTGMLGAFEPLVATALTVILLGTHLSIFALLGGALIIIATLIQSFPLEKIIKILKKAS</sequence>
<keyword evidence="3 6" id="KW-0812">Transmembrane</keyword>
<proteinExistence type="inferred from homology"/>
<dbReference type="SUPFAM" id="SSF103481">
    <property type="entry name" value="Multidrug resistance efflux transporter EmrE"/>
    <property type="match status" value="2"/>
</dbReference>
<dbReference type="Proteomes" id="UP000051131">
    <property type="component" value="Unassembled WGS sequence"/>
</dbReference>
<feature type="transmembrane region" description="Helical" evidence="6">
    <location>
        <begin position="249"/>
        <end position="266"/>
    </location>
</feature>
<name>A0A0R2CPE5_9LACO</name>
<dbReference type="EMBL" id="AYZE01000016">
    <property type="protein sequence ID" value="KRM90140.1"/>
    <property type="molecule type" value="Genomic_DNA"/>
</dbReference>
<dbReference type="AlphaFoldDB" id="A0A0R2CPE5"/>
<keyword evidence="9" id="KW-1185">Reference proteome</keyword>
<feature type="domain" description="EamA" evidence="7">
    <location>
        <begin position="158"/>
        <end position="287"/>
    </location>
</feature>
<evidence type="ECO:0000313" key="9">
    <source>
        <dbReference type="Proteomes" id="UP000051131"/>
    </source>
</evidence>
<feature type="transmembrane region" description="Helical" evidence="6">
    <location>
        <begin position="219"/>
        <end position="237"/>
    </location>
</feature>
<feature type="transmembrane region" description="Helical" evidence="6">
    <location>
        <begin position="7"/>
        <end position="28"/>
    </location>
</feature>
<dbReference type="InterPro" id="IPR000620">
    <property type="entry name" value="EamA_dom"/>
</dbReference>
<accession>A0A0R2CPE5</accession>
<comment type="similarity">
    <text evidence="2">Belongs to the EamA transporter family.</text>
</comment>
<evidence type="ECO:0000256" key="2">
    <source>
        <dbReference type="ARBA" id="ARBA00007362"/>
    </source>
</evidence>
<evidence type="ECO:0000256" key="5">
    <source>
        <dbReference type="ARBA" id="ARBA00023136"/>
    </source>
</evidence>
<dbReference type="PANTHER" id="PTHR32322:SF2">
    <property type="entry name" value="EAMA DOMAIN-CONTAINING PROTEIN"/>
    <property type="match status" value="1"/>
</dbReference>
<feature type="domain" description="EamA" evidence="7">
    <location>
        <begin position="5"/>
        <end position="144"/>
    </location>
</feature>
<feature type="transmembrane region" description="Helical" evidence="6">
    <location>
        <begin position="186"/>
        <end position="207"/>
    </location>
</feature>
<dbReference type="GO" id="GO:0016020">
    <property type="term" value="C:membrane"/>
    <property type="evidence" value="ECO:0007669"/>
    <property type="project" value="UniProtKB-SubCell"/>
</dbReference>
<dbReference type="InterPro" id="IPR050638">
    <property type="entry name" value="AA-Vitamin_Transporters"/>
</dbReference>
<dbReference type="RefSeq" id="WP_057829692.1">
    <property type="nucleotide sequence ID" value="NZ_AYZE01000016.1"/>
</dbReference>
<gene>
    <name evidence="8" type="ORF">FC80_GL001477</name>
</gene>
<dbReference type="PATRIC" id="fig|1423729.3.peg.1499"/>
<dbReference type="PANTHER" id="PTHR32322">
    <property type="entry name" value="INNER MEMBRANE TRANSPORTER"/>
    <property type="match status" value="1"/>
</dbReference>
<keyword evidence="4 6" id="KW-1133">Transmembrane helix</keyword>
<protein>
    <submittedName>
        <fullName evidence="8">Permease</fullName>
    </submittedName>
</protein>
<comment type="subcellular location">
    <subcellularLocation>
        <location evidence="1">Endomembrane system</location>
        <topology evidence="1">Multi-pass membrane protein</topology>
    </subcellularLocation>
</comment>
<evidence type="ECO:0000256" key="3">
    <source>
        <dbReference type="ARBA" id="ARBA00022692"/>
    </source>
</evidence>
<evidence type="ECO:0000259" key="7">
    <source>
        <dbReference type="Pfam" id="PF00892"/>
    </source>
</evidence>
<feature type="transmembrane region" description="Helical" evidence="6">
    <location>
        <begin position="131"/>
        <end position="149"/>
    </location>
</feature>
<dbReference type="STRING" id="1423729.FC80_GL001477"/>